<proteinExistence type="inferred from homology"/>
<keyword evidence="3" id="KW-1185">Reference proteome</keyword>
<dbReference type="Gene3D" id="3.30.1330.40">
    <property type="entry name" value="RutC-like"/>
    <property type="match status" value="1"/>
</dbReference>
<evidence type="ECO:0000313" key="2">
    <source>
        <dbReference type="EMBL" id="SHL37039.1"/>
    </source>
</evidence>
<dbReference type="InterPro" id="IPR035959">
    <property type="entry name" value="RutC-like_sf"/>
</dbReference>
<name>A0A1M7A349_9RHOB</name>
<dbReference type="RefSeq" id="WP_073033864.1">
    <property type="nucleotide sequence ID" value="NZ_BMLR01000002.1"/>
</dbReference>
<dbReference type="SUPFAM" id="SSF55298">
    <property type="entry name" value="YjgF-like"/>
    <property type="match status" value="1"/>
</dbReference>
<dbReference type="PANTHER" id="PTHR11803">
    <property type="entry name" value="2-IMINOBUTANOATE/2-IMINOPROPANOATE DEAMINASE RIDA"/>
    <property type="match status" value="1"/>
</dbReference>
<organism evidence="2 3">
    <name type="scientific">Roseovarius pacificus</name>
    <dbReference type="NCBI Taxonomy" id="337701"/>
    <lineage>
        <taxon>Bacteria</taxon>
        <taxon>Pseudomonadati</taxon>
        <taxon>Pseudomonadota</taxon>
        <taxon>Alphaproteobacteria</taxon>
        <taxon>Rhodobacterales</taxon>
        <taxon>Roseobacteraceae</taxon>
        <taxon>Roseovarius</taxon>
    </lineage>
</organism>
<dbReference type="GO" id="GO:0005829">
    <property type="term" value="C:cytosol"/>
    <property type="evidence" value="ECO:0007669"/>
    <property type="project" value="TreeGrafter"/>
</dbReference>
<dbReference type="InterPro" id="IPR006175">
    <property type="entry name" value="YjgF/YER057c/UK114"/>
</dbReference>
<dbReference type="AlphaFoldDB" id="A0A1M7A349"/>
<accession>A0A1M7A349</accession>
<dbReference type="CDD" id="cd00448">
    <property type="entry name" value="YjgF_YER057c_UK114_family"/>
    <property type="match status" value="1"/>
</dbReference>
<comment type="similarity">
    <text evidence="1">Belongs to the RutC family.</text>
</comment>
<dbReference type="FunFam" id="3.30.1330.40:FF:000001">
    <property type="entry name" value="L-PSP family endoribonuclease"/>
    <property type="match status" value="1"/>
</dbReference>
<dbReference type="EMBL" id="FRBR01000002">
    <property type="protein sequence ID" value="SHL37039.1"/>
    <property type="molecule type" value="Genomic_DNA"/>
</dbReference>
<dbReference type="OrthoDB" id="9809792at2"/>
<protein>
    <submittedName>
        <fullName evidence="2">2-iminobutanoate/2-iminopropanoate deaminase</fullName>
    </submittedName>
</protein>
<dbReference type="STRING" id="337701.SAMN05444398_102151"/>
<dbReference type="PANTHER" id="PTHR11803:SF58">
    <property type="entry name" value="PROTEIN HMF1-RELATED"/>
    <property type="match status" value="1"/>
</dbReference>
<reference evidence="2 3" key="1">
    <citation type="submission" date="2016-11" db="EMBL/GenBank/DDBJ databases">
        <authorList>
            <person name="Jaros S."/>
            <person name="Januszkiewicz K."/>
            <person name="Wedrychowicz H."/>
        </authorList>
    </citation>
    <scope>NUCLEOTIDE SEQUENCE [LARGE SCALE GENOMIC DNA]</scope>
    <source>
        <strain evidence="2 3">DSM 29589</strain>
    </source>
</reference>
<evidence type="ECO:0000256" key="1">
    <source>
        <dbReference type="ARBA" id="ARBA00010552"/>
    </source>
</evidence>
<dbReference type="Pfam" id="PF01042">
    <property type="entry name" value="Ribonuc_L-PSP"/>
    <property type="match status" value="1"/>
</dbReference>
<sequence length="125" mass="12945">MKYIETPNAPAPGGHYSQAVAVNGFIFLAGQLPIAGDGEDVPSDAGGQLRLVFANIEAILKAAGAGISDIVNATIFVKDISLWPEINAAYAEILGDHRPARTVAVSPQLHFDALVEVQIVAAAPG</sequence>
<evidence type="ECO:0000313" key="3">
    <source>
        <dbReference type="Proteomes" id="UP000183974"/>
    </source>
</evidence>
<gene>
    <name evidence="2" type="ORF">SAMN05444398_102151</name>
</gene>
<dbReference type="Proteomes" id="UP000183974">
    <property type="component" value="Unassembled WGS sequence"/>
</dbReference>
<dbReference type="GO" id="GO:0019239">
    <property type="term" value="F:deaminase activity"/>
    <property type="evidence" value="ECO:0007669"/>
    <property type="project" value="TreeGrafter"/>
</dbReference>